<dbReference type="AlphaFoldDB" id="A0A927GGL4"/>
<dbReference type="EMBL" id="JACXAA010000016">
    <property type="protein sequence ID" value="MBD2756999.1"/>
    <property type="molecule type" value="Genomic_DNA"/>
</dbReference>
<dbReference type="InterPro" id="IPR024534">
    <property type="entry name" value="JetD_C"/>
</dbReference>
<name>A0A927GGL4_9BACT</name>
<evidence type="ECO:0000313" key="3">
    <source>
        <dbReference type="EMBL" id="MBD2756999.1"/>
    </source>
</evidence>
<reference evidence="3" key="1">
    <citation type="submission" date="2020-09" db="EMBL/GenBank/DDBJ databases">
        <authorList>
            <person name="Kim M.K."/>
        </authorList>
    </citation>
    <scope>NUCLEOTIDE SEQUENCE</scope>
    <source>
        <strain evidence="3">BT704</strain>
    </source>
</reference>
<feature type="domain" description="DUF3322" evidence="2">
    <location>
        <begin position="4"/>
        <end position="190"/>
    </location>
</feature>
<dbReference type="Proteomes" id="UP000653797">
    <property type="component" value="Unassembled WGS sequence"/>
</dbReference>
<evidence type="ECO:0000259" key="2">
    <source>
        <dbReference type="Pfam" id="PF11795"/>
    </source>
</evidence>
<evidence type="ECO:0000313" key="4">
    <source>
        <dbReference type="Proteomes" id="UP000653797"/>
    </source>
</evidence>
<sequence length="391" mass="45577">MISPDEVRRKAERWWLDVLRAWLDGTVDGFFPKDVPKIGLDKAADRLARFATIRQEQEVLHQQSKAVRGFGYSLEWTTQGSRMVGQNAYITRIYLDSLADFLALINQQSAFKRFTILASLTLQQVPELETWLRQYPLRLLDNADDWPHWLTICRFFRDTYEPDRYYVRQLPLPVHTKFLEERNSLLLNLLSGIRPALLRPEYKDWRKQLGLRVPEPMIRTRALDDALRLDGKHDDFGLPLSTFAQHIQTARPGGASRIVICENLLNFLTFPQMPNAVAIWSGGGFTIECLADVAWLREKQILYWGDLDAHGFQILNQCRKHFPQTQAILMDQATFDAHDHLTSAGEETKASELPYLTNDERELFNLLKRNNWRIEQERLDEGWVTNTLIRL</sequence>
<keyword evidence="4" id="KW-1185">Reference proteome</keyword>
<dbReference type="Pfam" id="PF09983">
    <property type="entry name" value="JetD_C"/>
    <property type="match status" value="1"/>
</dbReference>
<dbReference type="RefSeq" id="WP_191042625.1">
    <property type="nucleotide sequence ID" value="NZ_JACXAA010000016.1"/>
</dbReference>
<proteinExistence type="predicted"/>
<gene>
    <name evidence="3" type="ORF">IC230_29230</name>
</gene>
<protein>
    <submittedName>
        <fullName evidence="3">DUF2399 domain-containing protein</fullName>
    </submittedName>
</protein>
<dbReference type="Pfam" id="PF11795">
    <property type="entry name" value="DUF3322"/>
    <property type="match status" value="1"/>
</dbReference>
<organism evidence="3 4">
    <name type="scientific">Spirosoma validum</name>
    <dbReference type="NCBI Taxonomy" id="2771355"/>
    <lineage>
        <taxon>Bacteria</taxon>
        <taxon>Pseudomonadati</taxon>
        <taxon>Bacteroidota</taxon>
        <taxon>Cytophagia</taxon>
        <taxon>Cytophagales</taxon>
        <taxon>Cytophagaceae</taxon>
        <taxon>Spirosoma</taxon>
    </lineage>
</organism>
<accession>A0A927GGL4</accession>
<evidence type="ECO:0000259" key="1">
    <source>
        <dbReference type="Pfam" id="PF09983"/>
    </source>
</evidence>
<dbReference type="InterPro" id="IPR024537">
    <property type="entry name" value="DUF3322"/>
</dbReference>
<comment type="caution">
    <text evidence="3">The sequence shown here is derived from an EMBL/GenBank/DDBJ whole genome shotgun (WGS) entry which is preliminary data.</text>
</comment>
<feature type="domain" description="Wadjet protein JetD C-terminal" evidence="1">
    <location>
        <begin position="210"/>
        <end position="387"/>
    </location>
</feature>